<dbReference type="Proteomes" id="UP000198761">
    <property type="component" value="Unassembled WGS sequence"/>
</dbReference>
<feature type="transmembrane region" description="Helical" evidence="1">
    <location>
        <begin position="112"/>
        <end position="140"/>
    </location>
</feature>
<feature type="transmembrane region" description="Helical" evidence="1">
    <location>
        <begin position="79"/>
        <end position="106"/>
    </location>
</feature>
<feature type="transmembrane region" description="Helical" evidence="1">
    <location>
        <begin position="39"/>
        <end position="58"/>
    </location>
</feature>
<dbReference type="RefSeq" id="WP_091298936.1">
    <property type="nucleotide sequence ID" value="NZ_FOCE01000002.1"/>
</dbReference>
<evidence type="ECO:0008006" key="4">
    <source>
        <dbReference type="Google" id="ProtNLM"/>
    </source>
</evidence>
<keyword evidence="3" id="KW-1185">Reference proteome</keyword>
<keyword evidence="1" id="KW-0812">Transmembrane</keyword>
<feature type="transmembrane region" description="Helical" evidence="1">
    <location>
        <begin position="161"/>
        <end position="179"/>
    </location>
</feature>
<keyword evidence="1" id="KW-1133">Transmembrane helix</keyword>
<reference evidence="2 3" key="1">
    <citation type="submission" date="2016-10" db="EMBL/GenBank/DDBJ databases">
        <authorList>
            <person name="de Groot N.N."/>
        </authorList>
    </citation>
    <scope>NUCLEOTIDE SEQUENCE [LARGE SCALE GENOMIC DNA]</scope>
    <source>
        <strain evidence="2 3">DSM 3857</strain>
    </source>
</reference>
<evidence type="ECO:0000313" key="2">
    <source>
        <dbReference type="EMBL" id="SEM99072.1"/>
    </source>
</evidence>
<gene>
    <name evidence="2" type="ORF">SAMN04488103_102639</name>
</gene>
<feature type="transmembrane region" description="Helical" evidence="1">
    <location>
        <begin position="12"/>
        <end position="33"/>
    </location>
</feature>
<accession>A0A1H8CW24</accession>
<protein>
    <recommendedName>
        <fullName evidence="4">DUF4013 domain-containing protein</fullName>
    </recommendedName>
</protein>
<feature type="transmembrane region" description="Helical" evidence="1">
    <location>
        <begin position="199"/>
        <end position="221"/>
    </location>
</feature>
<dbReference type="EMBL" id="FOCE01000002">
    <property type="protein sequence ID" value="SEM99072.1"/>
    <property type="molecule type" value="Genomic_DNA"/>
</dbReference>
<proteinExistence type="predicted"/>
<dbReference type="STRING" id="933059.SAMN04488103_102639"/>
<sequence>MVEIYRHAFRYYWSVLPVLLGAIAVLEVLLWYLEPSNPTVISTVPTLIILYQFHRHFLFGERMTWGKPPAGAPPQKFGWFILISLALFLVPVVIGVLVTVMIAPAGTPKNSIYGLIIIVCLPLYLLGLSMFGTALPASVARPGNFRMSSGIKATFGTMGRLILGPGVAQVLLLGLLIVMEYLLKDVPAYQSVAGQLARAVIITTASFLPSLLGVAVLCHMYQKIMETEALRQPDAARQP</sequence>
<name>A0A1H8CW24_9RHOB</name>
<dbReference type="AlphaFoldDB" id="A0A1H8CW24"/>
<dbReference type="OrthoDB" id="7866613at2"/>
<organism evidence="2 3">
    <name type="scientific">Gemmobacter aquatilis</name>
    <dbReference type="NCBI Taxonomy" id="933059"/>
    <lineage>
        <taxon>Bacteria</taxon>
        <taxon>Pseudomonadati</taxon>
        <taxon>Pseudomonadota</taxon>
        <taxon>Alphaproteobacteria</taxon>
        <taxon>Rhodobacterales</taxon>
        <taxon>Paracoccaceae</taxon>
        <taxon>Gemmobacter</taxon>
    </lineage>
</organism>
<evidence type="ECO:0000313" key="3">
    <source>
        <dbReference type="Proteomes" id="UP000198761"/>
    </source>
</evidence>
<evidence type="ECO:0000256" key="1">
    <source>
        <dbReference type="SAM" id="Phobius"/>
    </source>
</evidence>
<keyword evidence="1" id="KW-0472">Membrane</keyword>